<evidence type="ECO:0000256" key="1">
    <source>
        <dbReference type="SAM" id="MobiDB-lite"/>
    </source>
</evidence>
<protein>
    <submittedName>
        <fullName evidence="2">Uncharacterized protein</fullName>
    </submittedName>
</protein>
<feature type="compositionally biased region" description="Basic residues" evidence="1">
    <location>
        <begin position="1"/>
        <end position="10"/>
    </location>
</feature>
<dbReference type="EMBL" id="JACEIK010007328">
    <property type="protein sequence ID" value="MCE3050087.1"/>
    <property type="molecule type" value="Genomic_DNA"/>
</dbReference>
<reference evidence="2 3" key="1">
    <citation type="journal article" date="2021" name="BMC Genomics">
        <title>Datura genome reveals duplications of psychoactive alkaloid biosynthetic genes and high mutation rate following tissue culture.</title>
        <authorList>
            <person name="Rajewski A."/>
            <person name="Carter-House D."/>
            <person name="Stajich J."/>
            <person name="Litt A."/>
        </authorList>
    </citation>
    <scope>NUCLEOTIDE SEQUENCE [LARGE SCALE GENOMIC DNA]</scope>
    <source>
        <strain evidence="2">AR-01</strain>
    </source>
</reference>
<gene>
    <name evidence="2" type="ORF">HAX54_046447</name>
</gene>
<comment type="caution">
    <text evidence="2">The sequence shown here is derived from an EMBL/GenBank/DDBJ whole genome shotgun (WGS) entry which is preliminary data.</text>
</comment>
<proteinExistence type="predicted"/>
<feature type="region of interest" description="Disordered" evidence="1">
    <location>
        <begin position="1"/>
        <end position="56"/>
    </location>
</feature>
<feature type="non-terminal residue" evidence="2">
    <location>
        <position position="1"/>
    </location>
</feature>
<sequence>ISSQVKKKLTKGATENEEEDATDDMSCNQDQEDAQLVNVSGSNNDTDDDDVNFKDT</sequence>
<organism evidence="2 3">
    <name type="scientific">Datura stramonium</name>
    <name type="common">Jimsonweed</name>
    <name type="synonym">Common thornapple</name>
    <dbReference type="NCBI Taxonomy" id="4076"/>
    <lineage>
        <taxon>Eukaryota</taxon>
        <taxon>Viridiplantae</taxon>
        <taxon>Streptophyta</taxon>
        <taxon>Embryophyta</taxon>
        <taxon>Tracheophyta</taxon>
        <taxon>Spermatophyta</taxon>
        <taxon>Magnoliopsida</taxon>
        <taxon>eudicotyledons</taxon>
        <taxon>Gunneridae</taxon>
        <taxon>Pentapetalae</taxon>
        <taxon>asterids</taxon>
        <taxon>lamiids</taxon>
        <taxon>Solanales</taxon>
        <taxon>Solanaceae</taxon>
        <taxon>Solanoideae</taxon>
        <taxon>Datureae</taxon>
        <taxon>Datura</taxon>
    </lineage>
</organism>
<evidence type="ECO:0000313" key="3">
    <source>
        <dbReference type="Proteomes" id="UP000823775"/>
    </source>
</evidence>
<evidence type="ECO:0000313" key="2">
    <source>
        <dbReference type="EMBL" id="MCE3050087.1"/>
    </source>
</evidence>
<name>A0ABS8WKS1_DATST</name>
<accession>A0ABS8WKS1</accession>
<dbReference type="Proteomes" id="UP000823775">
    <property type="component" value="Unassembled WGS sequence"/>
</dbReference>
<keyword evidence="3" id="KW-1185">Reference proteome</keyword>